<dbReference type="InterPro" id="IPR012337">
    <property type="entry name" value="RNaseH-like_sf"/>
</dbReference>
<dbReference type="EC" id="3.1.-.-" evidence="5"/>
<dbReference type="Pfam" id="PF03652">
    <property type="entry name" value="RuvX"/>
    <property type="match status" value="1"/>
</dbReference>
<dbReference type="CDD" id="cd16964">
    <property type="entry name" value="YqgF"/>
    <property type="match status" value="1"/>
</dbReference>
<evidence type="ECO:0000256" key="5">
    <source>
        <dbReference type="HAMAP-Rule" id="MF_00651"/>
    </source>
</evidence>
<evidence type="ECO:0000256" key="1">
    <source>
        <dbReference type="ARBA" id="ARBA00022490"/>
    </source>
</evidence>
<dbReference type="AlphaFoldDB" id="A0A0S8GFS8"/>
<accession>A0A0S8GFS8</accession>
<keyword evidence="4 5" id="KW-0378">Hydrolase</keyword>
<dbReference type="Gene3D" id="3.30.420.140">
    <property type="entry name" value="YqgF/RNase H-like domain"/>
    <property type="match status" value="1"/>
</dbReference>
<comment type="similarity">
    <text evidence="5">Belongs to the YqgF HJR family.</text>
</comment>
<dbReference type="EMBL" id="LJUI01000015">
    <property type="protein sequence ID" value="KPK70490.1"/>
    <property type="molecule type" value="Genomic_DNA"/>
</dbReference>
<dbReference type="GO" id="GO:0016788">
    <property type="term" value="F:hydrolase activity, acting on ester bonds"/>
    <property type="evidence" value="ECO:0007669"/>
    <property type="project" value="UniProtKB-UniRule"/>
</dbReference>
<evidence type="ECO:0000259" key="6">
    <source>
        <dbReference type="SMART" id="SM00732"/>
    </source>
</evidence>
<protein>
    <recommendedName>
        <fullName evidence="5">Putative pre-16S rRNA nuclease</fullName>
        <ecNumber evidence="5">3.1.-.-</ecNumber>
    </recommendedName>
</protein>
<evidence type="ECO:0000256" key="2">
    <source>
        <dbReference type="ARBA" id="ARBA00022517"/>
    </source>
</evidence>
<dbReference type="PANTHER" id="PTHR33317">
    <property type="entry name" value="POLYNUCLEOTIDYL TRANSFERASE, RIBONUCLEASE H-LIKE SUPERFAMILY PROTEIN"/>
    <property type="match status" value="1"/>
</dbReference>
<dbReference type="PATRIC" id="fig|1703774.3.peg.884"/>
<reference evidence="7 8" key="1">
    <citation type="journal article" date="2015" name="Microbiome">
        <title>Genomic resolution of linkages in carbon, nitrogen, and sulfur cycling among widespread estuary sediment bacteria.</title>
        <authorList>
            <person name="Baker B.J."/>
            <person name="Lazar C.S."/>
            <person name="Teske A.P."/>
            <person name="Dick G.J."/>
        </authorList>
    </citation>
    <scope>NUCLEOTIDE SEQUENCE [LARGE SCALE GENOMIC DNA]</scope>
    <source>
        <strain evidence="7">SM23_40</strain>
    </source>
</reference>
<comment type="caution">
    <text evidence="7">The sequence shown here is derived from an EMBL/GenBank/DDBJ whole genome shotgun (WGS) entry which is preliminary data.</text>
</comment>
<feature type="domain" description="YqgF/RNase H-like" evidence="6">
    <location>
        <begin position="16"/>
        <end position="116"/>
    </location>
</feature>
<proteinExistence type="inferred from homology"/>
<gene>
    <name evidence="7" type="ORF">AMJ82_03175</name>
</gene>
<evidence type="ECO:0000313" key="7">
    <source>
        <dbReference type="EMBL" id="KPK70490.1"/>
    </source>
</evidence>
<evidence type="ECO:0000256" key="3">
    <source>
        <dbReference type="ARBA" id="ARBA00022722"/>
    </source>
</evidence>
<keyword evidence="2 5" id="KW-0690">Ribosome biogenesis</keyword>
<dbReference type="Proteomes" id="UP000051717">
    <property type="component" value="Unassembled WGS sequence"/>
</dbReference>
<evidence type="ECO:0000256" key="4">
    <source>
        <dbReference type="ARBA" id="ARBA00022801"/>
    </source>
</evidence>
<dbReference type="PANTHER" id="PTHR33317:SF4">
    <property type="entry name" value="POLYNUCLEOTIDYL TRANSFERASE, RIBONUCLEASE H-LIKE SUPERFAMILY PROTEIN"/>
    <property type="match status" value="1"/>
</dbReference>
<comment type="subcellular location">
    <subcellularLocation>
        <location evidence="5">Cytoplasm</location>
    </subcellularLocation>
</comment>
<dbReference type="GO" id="GO:0000967">
    <property type="term" value="P:rRNA 5'-end processing"/>
    <property type="evidence" value="ECO:0007669"/>
    <property type="project" value="UniProtKB-UniRule"/>
</dbReference>
<dbReference type="InterPro" id="IPR005227">
    <property type="entry name" value="YqgF"/>
</dbReference>
<dbReference type="GO" id="GO:0005829">
    <property type="term" value="C:cytosol"/>
    <property type="evidence" value="ECO:0007669"/>
    <property type="project" value="TreeGrafter"/>
</dbReference>
<dbReference type="InterPro" id="IPR006641">
    <property type="entry name" value="YqgF/RNaseH-like_dom"/>
</dbReference>
<keyword evidence="3 5" id="KW-0540">Nuclease</keyword>
<dbReference type="GO" id="GO:0004518">
    <property type="term" value="F:nuclease activity"/>
    <property type="evidence" value="ECO:0007669"/>
    <property type="project" value="UniProtKB-KW"/>
</dbReference>
<dbReference type="SMART" id="SM00732">
    <property type="entry name" value="YqgFc"/>
    <property type="match status" value="1"/>
</dbReference>
<sequence>MERAQDDLDELDGTEERVLAVDLGTKRCGLAISDPLGVIASGLGTLEPQDEEELLKRLGKIIRDKDVGRLVVGHPLMLSGDRGERALDAERFAEEAGKHLRIPVELYDERLTSVAAERSLREMGIEPSRAKGKVDEISAVLLLQSYLDRRAREE</sequence>
<dbReference type="NCBIfam" id="TIGR00250">
    <property type="entry name" value="RNAse_H_YqgF"/>
    <property type="match status" value="1"/>
</dbReference>
<name>A0A0S8GFS8_UNCT6</name>
<dbReference type="SUPFAM" id="SSF53098">
    <property type="entry name" value="Ribonuclease H-like"/>
    <property type="match status" value="1"/>
</dbReference>
<organism evidence="7 8">
    <name type="scientific">candidate division TA06 bacterium SM23_40</name>
    <dbReference type="NCBI Taxonomy" id="1703774"/>
    <lineage>
        <taxon>Bacteria</taxon>
        <taxon>Bacteria division TA06</taxon>
    </lineage>
</organism>
<dbReference type="HAMAP" id="MF_00651">
    <property type="entry name" value="Nuclease_YqgF"/>
    <property type="match status" value="1"/>
</dbReference>
<evidence type="ECO:0000313" key="8">
    <source>
        <dbReference type="Proteomes" id="UP000051717"/>
    </source>
</evidence>
<keyword evidence="1 5" id="KW-0963">Cytoplasm</keyword>
<dbReference type="InterPro" id="IPR037027">
    <property type="entry name" value="YqgF/RNaseH-like_dom_sf"/>
</dbReference>
<comment type="function">
    <text evidence="5">Could be a nuclease involved in processing of the 5'-end of pre-16S rRNA.</text>
</comment>